<protein>
    <submittedName>
        <fullName evidence="2">Uncharacterized protein</fullName>
    </submittedName>
</protein>
<evidence type="ECO:0000313" key="2">
    <source>
        <dbReference type="EMBL" id="CZT07741.1"/>
    </source>
</evidence>
<feature type="region of interest" description="Disordered" evidence="1">
    <location>
        <begin position="1"/>
        <end position="35"/>
    </location>
</feature>
<proteinExistence type="predicted"/>
<keyword evidence="3" id="KW-1185">Reference proteome</keyword>
<dbReference type="AlphaFoldDB" id="A0A1E1LAZ3"/>
<name>A0A1E1LAZ3_9HELO</name>
<sequence>MAPTEMTVKPEHPEASQVDGKPETAQSPSTDRSTAGYLQQTVSAANKLTDPATEEILQEATLGWDDLPVKVFQPVPFVAEWKE</sequence>
<comment type="caution">
    <text evidence="2">The sequence shown here is derived from an EMBL/GenBank/DDBJ whole genome shotgun (WGS) entry which is preliminary data.</text>
</comment>
<dbReference type="EMBL" id="FJUW01000043">
    <property type="protein sequence ID" value="CZT07741.1"/>
    <property type="molecule type" value="Genomic_DNA"/>
</dbReference>
<reference evidence="3" key="1">
    <citation type="submission" date="2016-03" db="EMBL/GenBank/DDBJ databases">
        <authorList>
            <person name="Ploux O."/>
        </authorList>
    </citation>
    <scope>NUCLEOTIDE SEQUENCE [LARGE SCALE GENOMIC DNA]</scope>
    <source>
        <strain evidence="3">UK7</strain>
    </source>
</reference>
<feature type="compositionally biased region" description="Polar residues" evidence="1">
    <location>
        <begin position="24"/>
        <end position="35"/>
    </location>
</feature>
<dbReference type="InParanoid" id="A0A1E1LAZ3"/>
<organism evidence="2 3">
    <name type="scientific">Rhynchosporium graminicola</name>
    <dbReference type="NCBI Taxonomy" id="2792576"/>
    <lineage>
        <taxon>Eukaryota</taxon>
        <taxon>Fungi</taxon>
        <taxon>Dikarya</taxon>
        <taxon>Ascomycota</taxon>
        <taxon>Pezizomycotina</taxon>
        <taxon>Leotiomycetes</taxon>
        <taxon>Helotiales</taxon>
        <taxon>Ploettnerulaceae</taxon>
        <taxon>Rhynchosporium</taxon>
    </lineage>
</organism>
<evidence type="ECO:0000256" key="1">
    <source>
        <dbReference type="SAM" id="MobiDB-lite"/>
    </source>
</evidence>
<evidence type="ECO:0000313" key="3">
    <source>
        <dbReference type="Proteomes" id="UP000178129"/>
    </source>
</evidence>
<gene>
    <name evidence="2" type="ORF">RCO7_11233</name>
</gene>
<dbReference type="Proteomes" id="UP000178129">
    <property type="component" value="Unassembled WGS sequence"/>
</dbReference>
<accession>A0A1E1LAZ3</accession>